<feature type="signal peptide" evidence="2">
    <location>
        <begin position="1"/>
        <end position="20"/>
    </location>
</feature>
<feature type="region of interest" description="Disordered" evidence="1">
    <location>
        <begin position="32"/>
        <end position="62"/>
    </location>
</feature>
<dbReference type="InterPro" id="IPR013766">
    <property type="entry name" value="Thioredoxin_domain"/>
</dbReference>
<organism evidence="4 5">
    <name type="scientific">Microbacterium koreense</name>
    <dbReference type="NCBI Taxonomy" id="323761"/>
    <lineage>
        <taxon>Bacteria</taxon>
        <taxon>Bacillati</taxon>
        <taxon>Actinomycetota</taxon>
        <taxon>Actinomycetes</taxon>
        <taxon>Micrococcales</taxon>
        <taxon>Microbacteriaceae</taxon>
        <taxon>Microbacterium</taxon>
    </lineage>
</organism>
<feature type="compositionally biased region" description="Acidic residues" evidence="1">
    <location>
        <begin position="46"/>
        <end position="60"/>
    </location>
</feature>
<reference evidence="5" key="1">
    <citation type="journal article" date="2019" name="Int. J. Syst. Evol. Microbiol.">
        <title>The Global Catalogue of Microorganisms (GCM) 10K type strain sequencing project: providing services to taxonomists for standard genome sequencing and annotation.</title>
        <authorList>
            <consortium name="The Broad Institute Genomics Platform"/>
            <consortium name="The Broad Institute Genome Sequencing Center for Infectious Disease"/>
            <person name="Wu L."/>
            <person name="Ma J."/>
        </authorList>
    </citation>
    <scope>NUCLEOTIDE SEQUENCE [LARGE SCALE GENOMIC DNA]</scope>
    <source>
        <strain evidence="5">CCUG 50754</strain>
    </source>
</reference>
<dbReference type="PROSITE" id="PS51352">
    <property type="entry name" value="THIOREDOXIN_2"/>
    <property type="match status" value="1"/>
</dbReference>
<sequence length="167" mass="17487">MKIAKTTATAAALSALILLAGCAGNPETMETDAAPAAAASATPEHSEDEMVDTESEESDADAAATTAGAYLDYTDGAIESTAGPKALFFHATWCPNCRQLDEELVAEGAPDGLTIFKVDYDERTDLRQKYGVTLQTTIVFVDDDGNEISSTVLYEDPSVASLVAAMP</sequence>
<dbReference type="RefSeq" id="WP_378750628.1">
    <property type="nucleotide sequence ID" value="NZ_JBHSSV010000003.1"/>
</dbReference>
<dbReference type="EMBL" id="JBHTIM010000001">
    <property type="protein sequence ID" value="MFD0780460.1"/>
    <property type="molecule type" value="Genomic_DNA"/>
</dbReference>
<dbReference type="SUPFAM" id="SSF52833">
    <property type="entry name" value="Thioredoxin-like"/>
    <property type="match status" value="1"/>
</dbReference>
<keyword evidence="2" id="KW-0732">Signal</keyword>
<evidence type="ECO:0000259" key="3">
    <source>
        <dbReference type="PROSITE" id="PS51352"/>
    </source>
</evidence>
<dbReference type="PROSITE" id="PS51257">
    <property type="entry name" value="PROKAR_LIPOPROTEIN"/>
    <property type="match status" value="1"/>
</dbReference>
<proteinExistence type="predicted"/>
<evidence type="ECO:0000256" key="1">
    <source>
        <dbReference type="SAM" id="MobiDB-lite"/>
    </source>
</evidence>
<name>A0ABW2ZPB6_9MICO</name>
<feature type="compositionally biased region" description="Low complexity" evidence="1">
    <location>
        <begin position="32"/>
        <end position="43"/>
    </location>
</feature>
<dbReference type="InterPro" id="IPR036249">
    <property type="entry name" value="Thioredoxin-like_sf"/>
</dbReference>
<dbReference type="Gene3D" id="3.40.30.10">
    <property type="entry name" value="Glutaredoxin"/>
    <property type="match status" value="1"/>
</dbReference>
<evidence type="ECO:0000313" key="5">
    <source>
        <dbReference type="Proteomes" id="UP001597042"/>
    </source>
</evidence>
<gene>
    <name evidence="4" type="ORF">ACFQZV_03995</name>
</gene>
<comment type="caution">
    <text evidence="4">The sequence shown here is derived from an EMBL/GenBank/DDBJ whole genome shotgun (WGS) entry which is preliminary data.</text>
</comment>
<dbReference type="Proteomes" id="UP001597042">
    <property type="component" value="Unassembled WGS sequence"/>
</dbReference>
<protein>
    <submittedName>
        <fullName evidence="4">Thioredoxin family protein</fullName>
    </submittedName>
</protein>
<evidence type="ECO:0000313" key="4">
    <source>
        <dbReference type="EMBL" id="MFD0780460.1"/>
    </source>
</evidence>
<feature type="domain" description="Thioredoxin" evidence="3">
    <location>
        <begin position="28"/>
        <end position="167"/>
    </location>
</feature>
<feature type="chain" id="PRO_5045418519" evidence="2">
    <location>
        <begin position="21"/>
        <end position="167"/>
    </location>
</feature>
<keyword evidence="5" id="KW-1185">Reference proteome</keyword>
<dbReference type="CDD" id="cd02947">
    <property type="entry name" value="TRX_family"/>
    <property type="match status" value="1"/>
</dbReference>
<accession>A0ABW2ZPB6</accession>
<evidence type="ECO:0000256" key="2">
    <source>
        <dbReference type="SAM" id="SignalP"/>
    </source>
</evidence>
<dbReference type="Pfam" id="PF00085">
    <property type="entry name" value="Thioredoxin"/>
    <property type="match status" value="1"/>
</dbReference>